<evidence type="ECO:0000256" key="3">
    <source>
        <dbReference type="ARBA" id="ARBA00022553"/>
    </source>
</evidence>
<feature type="transmembrane region" description="Helical" evidence="9">
    <location>
        <begin position="97"/>
        <end position="114"/>
    </location>
</feature>
<dbReference type="EMBL" id="JAAATY010000017">
    <property type="protein sequence ID" value="NRN68042.1"/>
    <property type="molecule type" value="Genomic_DNA"/>
</dbReference>
<keyword evidence="6 11" id="KW-0418">Kinase</keyword>
<dbReference type="Pfam" id="PF07730">
    <property type="entry name" value="HisKA_3"/>
    <property type="match status" value="1"/>
</dbReference>
<accession>A0ABX2FAX8</accession>
<dbReference type="InterPro" id="IPR011712">
    <property type="entry name" value="Sig_transdc_His_kin_sub3_dim/P"/>
</dbReference>
<dbReference type="Gene3D" id="3.30.565.10">
    <property type="entry name" value="Histidine kinase-like ATPase, C-terminal domain"/>
    <property type="match status" value="1"/>
</dbReference>
<keyword evidence="9" id="KW-0812">Transmembrane</keyword>
<keyword evidence="9" id="KW-1133">Transmembrane helix</keyword>
<evidence type="ECO:0000256" key="6">
    <source>
        <dbReference type="ARBA" id="ARBA00022777"/>
    </source>
</evidence>
<dbReference type="GO" id="GO:0016301">
    <property type="term" value="F:kinase activity"/>
    <property type="evidence" value="ECO:0007669"/>
    <property type="project" value="UniProtKB-KW"/>
</dbReference>
<feature type="transmembrane region" description="Helical" evidence="9">
    <location>
        <begin position="30"/>
        <end position="47"/>
    </location>
</feature>
<evidence type="ECO:0000256" key="8">
    <source>
        <dbReference type="ARBA" id="ARBA00023012"/>
    </source>
</evidence>
<keyword evidence="3" id="KW-0597">Phosphoprotein</keyword>
<dbReference type="InterPro" id="IPR036890">
    <property type="entry name" value="HATPase_C_sf"/>
</dbReference>
<dbReference type="PANTHER" id="PTHR24421:SF10">
    <property type="entry name" value="NITRATE_NITRITE SENSOR PROTEIN NARQ"/>
    <property type="match status" value="1"/>
</dbReference>
<dbReference type="RefSeq" id="WP_173136702.1">
    <property type="nucleotide sequence ID" value="NZ_CBCSGW010000009.1"/>
</dbReference>
<dbReference type="SMART" id="SM00387">
    <property type="entry name" value="HATPase_c"/>
    <property type="match status" value="1"/>
</dbReference>
<dbReference type="Proteomes" id="UP000763557">
    <property type="component" value="Unassembled WGS sequence"/>
</dbReference>
<name>A0ABX2FAX8_9PSEU</name>
<dbReference type="EC" id="2.7.13.3" evidence="2"/>
<sequence length="381" mass="40621">MSRALTDVLLAVLATAVAVGWAVLAPQPKPLDAWGVLLAVAACAPLAVRRRRPVVVLVVHMAVSVPYHALDYPHDALVVPGLLVVYTVASVMRRPHSLLVGTGAVVVVLVIRAVDDGRVRFDTLTTLGWMVAAVGVGEAVRSRRAYLAEIVDRAERAERTREEEALRRVTEERLRIARDLHDLLAHSITLIHVQAGVAAHLLAESADRLNRTVMVRSLDTITEACLRARAELRATLAVLRDSTMTEHPDEDRRPVPALSRLSDLTAPVTAVGVTVDLVSTGDSRPLPPAVEVAAYRIVQEALTNVVKHAVATRARVELAYLPDALVVTVTDDGRGGAGTAGGYGFVGMVERARSVGGTLTAGSARDGGFRVMAELPTGEHG</sequence>
<comment type="caution">
    <text evidence="11">The sequence shown here is derived from an EMBL/GenBank/DDBJ whole genome shotgun (WGS) entry which is preliminary data.</text>
</comment>
<dbReference type="InterPro" id="IPR055558">
    <property type="entry name" value="DUF7134"/>
</dbReference>
<evidence type="ECO:0000259" key="10">
    <source>
        <dbReference type="SMART" id="SM00387"/>
    </source>
</evidence>
<dbReference type="Pfam" id="PF23539">
    <property type="entry name" value="DUF7134"/>
    <property type="match status" value="1"/>
</dbReference>
<evidence type="ECO:0000256" key="4">
    <source>
        <dbReference type="ARBA" id="ARBA00022679"/>
    </source>
</evidence>
<reference evidence="11 12" key="1">
    <citation type="submission" date="2020-01" db="EMBL/GenBank/DDBJ databases">
        <title>Kibdelosporangium persica a novel Actinomycetes from a hot desert in Iran.</title>
        <authorList>
            <person name="Safaei N."/>
            <person name="Zaburannyi N."/>
            <person name="Mueller R."/>
            <person name="Wink J."/>
        </authorList>
    </citation>
    <scope>NUCLEOTIDE SEQUENCE [LARGE SCALE GENOMIC DNA]</scope>
    <source>
        <strain evidence="11 12">4NS15</strain>
    </source>
</reference>
<keyword evidence="4" id="KW-0808">Transferase</keyword>
<comment type="catalytic activity">
    <reaction evidence="1">
        <text>ATP + protein L-histidine = ADP + protein N-phospho-L-histidine.</text>
        <dbReference type="EC" id="2.7.13.3"/>
    </reaction>
</comment>
<evidence type="ECO:0000256" key="1">
    <source>
        <dbReference type="ARBA" id="ARBA00000085"/>
    </source>
</evidence>
<evidence type="ECO:0000256" key="5">
    <source>
        <dbReference type="ARBA" id="ARBA00022741"/>
    </source>
</evidence>
<keyword evidence="8" id="KW-0902">Two-component regulatory system</keyword>
<organism evidence="11 12">
    <name type="scientific">Kibdelosporangium persicum</name>
    <dbReference type="NCBI Taxonomy" id="2698649"/>
    <lineage>
        <taxon>Bacteria</taxon>
        <taxon>Bacillati</taxon>
        <taxon>Actinomycetota</taxon>
        <taxon>Actinomycetes</taxon>
        <taxon>Pseudonocardiales</taxon>
        <taxon>Pseudonocardiaceae</taxon>
        <taxon>Kibdelosporangium</taxon>
    </lineage>
</organism>
<proteinExistence type="predicted"/>
<keyword evidence="12" id="KW-1185">Reference proteome</keyword>
<gene>
    <name evidence="11" type="ORF">GC106_52830</name>
</gene>
<evidence type="ECO:0000256" key="9">
    <source>
        <dbReference type="SAM" id="Phobius"/>
    </source>
</evidence>
<keyword evidence="9" id="KW-0472">Membrane</keyword>
<keyword evidence="7" id="KW-0067">ATP-binding</keyword>
<evidence type="ECO:0000313" key="12">
    <source>
        <dbReference type="Proteomes" id="UP000763557"/>
    </source>
</evidence>
<dbReference type="SUPFAM" id="SSF55874">
    <property type="entry name" value="ATPase domain of HSP90 chaperone/DNA topoisomerase II/histidine kinase"/>
    <property type="match status" value="1"/>
</dbReference>
<keyword evidence="5" id="KW-0547">Nucleotide-binding</keyword>
<dbReference type="CDD" id="cd16917">
    <property type="entry name" value="HATPase_UhpB-NarQ-NarX-like"/>
    <property type="match status" value="1"/>
</dbReference>
<dbReference type="PANTHER" id="PTHR24421">
    <property type="entry name" value="NITRATE/NITRITE SENSOR PROTEIN NARX-RELATED"/>
    <property type="match status" value="1"/>
</dbReference>
<dbReference type="InterPro" id="IPR050482">
    <property type="entry name" value="Sensor_HK_TwoCompSys"/>
</dbReference>
<protein>
    <recommendedName>
        <fullName evidence="2">histidine kinase</fullName>
        <ecNumber evidence="2">2.7.13.3</ecNumber>
    </recommendedName>
</protein>
<evidence type="ECO:0000256" key="7">
    <source>
        <dbReference type="ARBA" id="ARBA00022840"/>
    </source>
</evidence>
<dbReference type="InterPro" id="IPR003594">
    <property type="entry name" value="HATPase_dom"/>
</dbReference>
<evidence type="ECO:0000313" key="11">
    <source>
        <dbReference type="EMBL" id="NRN68042.1"/>
    </source>
</evidence>
<evidence type="ECO:0000256" key="2">
    <source>
        <dbReference type="ARBA" id="ARBA00012438"/>
    </source>
</evidence>
<feature type="domain" description="Histidine kinase/HSP90-like ATPase" evidence="10">
    <location>
        <begin position="289"/>
        <end position="379"/>
    </location>
</feature>
<dbReference type="Gene3D" id="1.20.5.1930">
    <property type="match status" value="1"/>
</dbReference>
<dbReference type="Pfam" id="PF02518">
    <property type="entry name" value="HATPase_c"/>
    <property type="match status" value="1"/>
</dbReference>